<feature type="domain" description="Metallo-beta-lactamase" evidence="4">
    <location>
        <begin position="767"/>
        <end position="920"/>
    </location>
</feature>
<evidence type="ECO:0000313" key="6">
    <source>
        <dbReference type="Proteomes" id="UP000320333"/>
    </source>
</evidence>
<keyword evidence="3" id="KW-0268">Exocytosis</keyword>
<dbReference type="GO" id="GO:0051601">
    <property type="term" value="P:exocyst localization"/>
    <property type="evidence" value="ECO:0007669"/>
    <property type="project" value="TreeGrafter"/>
</dbReference>
<name>A0A507FGF9_9FUNG</name>
<dbReference type="InterPro" id="IPR001279">
    <property type="entry name" value="Metallo-B-lactamas"/>
</dbReference>
<dbReference type="GO" id="GO:0000149">
    <property type="term" value="F:SNARE binding"/>
    <property type="evidence" value="ECO:0007669"/>
    <property type="project" value="TreeGrafter"/>
</dbReference>
<dbReference type="Gene3D" id="3.60.15.10">
    <property type="entry name" value="Ribonuclease Z/Hydroxyacylglutathione hydrolase-like"/>
    <property type="match status" value="1"/>
</dbReference>
<evidence type="ECO:0000256" key="1">
    <source>
        <dbReference type="ARBA" id="ARBA00009447"/>
    </source>
</evidence>
<reference evidence="5 6" key="1">
    <citation type="journal article" date="2019" name="Sci. Rep.">
        <title>Comparative genomics of chytrid fungi reveal insights into the obligate biotrophic and pathogenic lifestyle of Synchytrium endobioticum.</title>
        <authorList>
            <person name="van de Vossenberg B.T.L.H."/>
            <person name="Warris S."/>
            <person name="Nguyen H.D.T."/>
            <person name="van Gent-Pelzer M.P.E."/>
            <person name="Joly D.L."/>
            <person name="van de Geest H.C."/>
            <person name="Bonants P.J.M."/>
            <person name="Smith D.S."/>
            <person name="Levesque C.A."/>
            <person name="van der Lee T.A.J."/>
        </authorList>
    </citation>
    <scope>NUCLEOTIDE SEQUENCE [LARGE SCALE GENOMIC DNA]</scope>
    <source>
        <strain evidence="5 6">CBS 675.73</strain>
    </source>
</reference>
<dbReference type="OrthoDB" id="190098at2759"/>
<dbReference type="InterPro" id="IPR036866">
    <property type="entry name" value="RibonucZ/Hydroxyglut_hydro"/>
</dbReference>
<comment type="similarity">
    <text evidence="1">Belongs to the SEC6 family.</text>
</comment>
<proteinExistence type="inferred from homology"/>
<dbReference type="GO" id="GO:0000145">
    <property type="term" value="C:exocyst"/>
    <property type="evidence" value="ECO:0007669"/>
    <property type="project" value="InterPro"/>
</dbReference>
<organism evidence="5 6">
    <name type="scientific">Chytriomyces confervae</name>
    <dbReference type="NCBI Taxonomy" id="246404"/>
    <lineage>
        <taxon>Eukaryota</taxon>
        <taxon>Fungi</taxon>
        <taxon>Fungi incertae sedis</taxon>
        <taxon>Chytridiomycota</taxon>
        <taxon>Chytridiomycota incertae sedis</taxon>
        <taxon>Chytridiomycetes</taxon>
        <taxon>Chytridiales</taxon>
        <taxon>Chytriomycetaceae</taxon>
        <taxon>Chytriomyces</taxon>
    </lineage>
</organism>
<dbReference type="Gene3D" id="1.10.357.50">
    <property type="match status" value="1"/>
</dbReference>
<accession>A0A507FGF9</accession>
<dbReference type="SUPFAM" id="SSF56281">
    <property type="entry name" value="Metallo-hydrolase/oxidoreductase"/>
    <property type="match status" value="1"/>
</dbReference>
<dbReference type="InterPro" id="IPR010326">
    <property type="entry name" value="EXOC3/Sec6"/>
</dbReference>
<dbReference type="STRING" id="246404.A0A507FGF9"/>
<evidence type="ECO:0000256" key="3">
    <source>
        <dbReference type="ARBA" id="ARBA00022483"/>
    </source>
</evidence>
<dbReference type="EMBL" id="QEAP01000089">
    <property type="protein sequence ID" value="TPX75232.1"/>
    <property type="molecule type" value="Genomic_DNA"/>
</dbReference>
<evidence type="ECO:0000313" key="5">
    <source>
        <dbReference type="EMBL" id="TPX75232.1"/>
    </source>
</evidence>
<sequence length="1328" mass="149965">MFIEEEARAGGVARIQELLTHPDDLVNKLAQLKRKFAKESAAVDAQVKTLMEQVLSDQSLGLATLSKAQETTRRVKQALVSIDGSWDKGNNIKNYKEIKKISRTHQNFVATKELVEQFLQLNAQVGKIQNLLTQDASNPTGPADNLLFLHYQIQNLEILRNSTLSKSKKSPPEVIEILNQYFKQVDSVIVAFESYIWDVGRSTIALARTGHFAAILRLIKIVETEEKADELAAMAEATAPAEQLEAARPIKSYRIKYFDVLRESINGTVQDMYEIQKHDFAELPSRIESMIEDLILVNDELASRFPKKYNIFQFFVLEYHRSIYEMVNNIIAGKMEAGSILILLTLVRDYYSQMSLRLEVGEELLEPRLLDDREDDLILQYIGLVRDKLTEWLNNLLNTETKDFLERNGPPESDGSGKYLLSGSVIVFQMFNQQIDVVCGSSRGALMYDVVVECCNVLEEFQQAWTKILDFEFDKFLEKASDLSEGLPDYIVALANDFMKCTEFSELMITRIEGAMDEPFKLQAVESLKTSLDGFMRVVKRCYGVLIDITLKDCLPALVRFYCTEWYDLDLMRLVIGTFEDYFTDFQEKMQDYIFTKYVNECQDRFILLYVEALRNKGGKFKLPLAAEKMRADLGLAVDFFSRYKAEKRVKASFDVMSKIIAFVESSGSLIFLDFYTFWKAYPDVPMTFVEEMLYKRDDLDRAQIREVLEQAKQKVAEEREANPDLPTTLFSNDSHVGTNAAIQPQPPKLNSHIQRNVGNANAVHWLLKLGTATILFDCPLAQLGELNAYELNEWTDADIAAIDIILLSNHASFLALPWITEHDKFKGVIYASDPAVLFGKLRMEQFVRSLPKIRNNSDGSMRRCYPLRDVHSCISKIQRVRCNEIIDLGHVSFTALSSGYALGSANWMITYHFQKILYLSTGCLIPNKHAAALEFPPHLAADFVFTSNHPTLNSLNASDAPNNFQRQAKIIYTQLARSLETGGAVAFLSKPFGSFFDLLELVEHVFASRGVTATVHVVSGAALEALKVCNVLGEWMNQERKDTVFQSKFPLGHGAMMESKRLIPHASMHTVFKESPQVIIMDYADLDSDSFAAFFKWRNGGRCTYILTDSDSVDQIHAFHARSKSDNPLVYCPLDSRASEPELAHMLQRIEPRLGVALSHPPSQFALFNSIPLGRLCVLAPSKGGEDNVLKLPVDSERHAALISRSVAVKSEFVQIGNGIECAAVSGMLDLGYTSVLRNANVHEMRKHGSMHVRVFSVGVLQRVADAAVKQLKGVVENISPTGMVVNVDLGKIIFEQHRITFEAVDETILDDLWNWMLTVAEENSML</sequence>
<evidence type="ECO:0000259" key="4">
    <source>
        <dbReference type="Pfam" id="PF16661"/>
    </source>
</evidence>
<dbReference type="PANTHER" id="PTHR21292">
    <property type="entry name" value="EXOCYST COMPLEX COMPONENT SEC6-RELATED"/>
    <property type="match status" value="1"/>
</dbReference>
<keyword evidence="6" id="KW-1185">Reference proteome</keyword>
<dbReference type="GO" id="GO:0006887">
    <property type="term" value="P:exocytosis"/>
    <property type="evidence" value="ECO:0007669"/>
    <property type="project" value="UniProtKB-KW"/>
</dbReference>
<dbReference type="InterPro" id="IPR042532">
    <property type="entry name" value="EXOC3/Sec6_C"/>
</dbReference>
<dbReference type="Proteomes" id="UP000320333">
    <property type="component" value="Unassembled WGS sequence"/>
</dbReference>
<dbReference type="Pfam" id="PF16661">
    <property type="entry name" value="Lactamase_B_6"/>
    <property type="match status" value="1"/>
</dbReference>
<protein>
    <recommendedName>
        <fullName evidence="4">Metallo-beta-lactamase domain-containing protein</fullName>
    </recommendedName>
</protein>
<dbReference type="Pfam" id="PF06046">
    <property type="entry name" value="Sec6"/>
    <property type="match status" value="1"/>
</dbReference>
<comment type="caution">
    <text evidence="5">The sequence shown here is derived from an EMBL/GenBank/DDBJ whole genome shotgun (WGS) entry which is preliminary data.</text>
</comment>
<dbReference type="PANTHER" id="PTHR21292:SF1">
    <property type="entry name" value="EXOCYST COMPLEX COMPONENT 3"/>
    <property type="match status" value="1"/>
</dbReference>
<dbReference type="Gene3D" id="1.10.357.70">
    <property type="entry name" value="Exocyst complex component Sec6, C-terminal domain"/>
    <property type="match status" value="1"/>
</dbReference>
<evidence type="ECO:0000256" key="2">
    <source>
        <dbReference type="ARBA" id="ARBA00022448"/>
    </source>
</evidence>
<gene>
    <name evidence="5" type="ORF">CcCBS67573_g03489</name>
</gene>
<keyword evidence="2" id="KW-0813">Transport</keyword>